<proteinExistence type="predicted"/>
<organism evidence="1 2">
    <name type="scientific">Microbacterium paraoxydans</name>
    <dbReference type="NCBI Taxonomy" id="199592"/>
    <lineage>
        <taxon>Bacteria</taxon>
        <taxon>Bacillati</taxon>
        <taxon>Actinomycetota</taxon>
        <taxon>Actinomycetes</taxon>
        <taxon>Micrococcales</taxon>
        <taxon>Microbacteriaceae</taxon>
        <taxon>Microbacterium</taxon>
    </lineage>
</organism>
<dbReference type="SUPFAM" id="SSF46785">
    <property type="entry name" value="Winged helix' DNA-binding domain"/>
    <property type="match status" value="1"/>
</dbReference>
<dbReference type="InterPro" id="IPR036388">
    <property type="entry name" value="WH-like_DNA-bd_sf"/>
</dbReference>
<dbReference type="Gene3D" id="1.10.10.10">
    <property type="entry name" value="Winged helix-like DNA-binding domain superfamily/Winged helix DNA-binding domain"/>
    <property type="match status" value="1"/>
</dbReference>
<evidence type="ECO:0000313" key="1">
    <source>
        <dbReference type="EMBL" id="SDS48098.1"/>
    </source>
</evidence>
<dbReference type="AlphaFoldDB" id="A0A1H1SJV4"/>
<reference evidence="1 2" key="1">
    <citation type="submission" date="2016-10" db="EMBL/GenBank/DDBJ databases">
        <authorList>
            <person name="de Groot N.N."/>
        </authorList>
    </citation>
    <scope>NUCLEOTIDE SEQUENCE [LARGE SCALE GENOMIC DNA]</scope>
    <source>
        <strain evidence="1 2">DSM 15019</strain>
    </source>
</reference>
<dbReference type="eggNOG" id="COG2345">
    <property type="taxonomic scope" value="Bacteria"/>
</dbReference>
<dbReference type="EMBL" id="LT629770">
    <property type="protein sequence ID" value="SDS48098.1"/>
    <property type="molecule type" value="Genomic_DNA"/>
</dbReference>
<dbReference type="InterPro" id="IPR036390">
    <property type="entry name" value="WH_DNA-bd_sf"/>
</dbReference>
<sequence>MGNMPRPTDAYRGLMQSSRLRVLAALMDTPGIGLAELSLRMGLHVNTLRDHLRVLEGEGLARSEVEHTGRRGRPRLRFSPVLPSEPNEIEERRVQEAIRHGDLMRAVLPATRSGLPEAATHQLDALFHHLDDVGLQPDIDEKAMTVDLSPCRFHTLLTDDQTVVCRVHEELMKSVLARAGGPVEIERVIPFTTSHSCHVRLSLREESASDTGR</sequence>
<name>A0A1H1SJV4_9MICO</name>
<evidence type="ECO:0000313" key="2">
    <source>
        <dbReference type="Proteomes" id="UP000182126"/>
    </source>
</evidence>
<evidence type="ECO:0008006" key="3">
    <source>
        <dbReference type="Google" id="ProtNLM"/>
    </source>
</evidence>
<protein>
    <recommendedName>
        <fullName evidence="3">Helix-turn-helix domain-containing protein</fullName>
    </recommendedName>
</protein>
<accession>A0A1H1SJV4</accession>
<dbReference type="Proteomes" id="UP000182126">
    <property type="component" value="Chromosome I"/>
</dbReference>
<gene>
    <name evidence="1" type="ORF">SAMN04489809_1948</name>
</gene>
<dbReference type="Pfam" id="PF13412">
    <property type="entry name" value="HTH_24"/>
    <property type="match status" value="1"/>
</dbReference>